<dbReference type="PANTHER" id="PTHR13822">
    <property type="entry name" value="ATP SYNTHASE DELTA/EPSILON CHAIN"/>
    <property type="match status" value="1"/>
</dbReference>
<reference evidence="16 17" key="1">
    <citation type="submission" date="2017-05" db="EMBL/GenBank/DDBJ databases">
        <title>The Genome Sequence of Tsuchiyaea wingfieldii DSM 27421.</title>
        <authorList>
            <person name="Cuomo C."/>
            <person name="Passer A."/>
            <person name="Billmyre B."/>
            <person name="Heitman J."/>
        </authorList>
    </citation>
    <scope>NUCLEOTIDE SEQUENCE [LARGE SCALE GENOMIC DNA]</scope>
    <source>
        <strain evidence="16 17">DSM 27421</strain>
    </source>
</reference>
<dbReference type="Proteomes" id="UP000322245">
    <property type="component" value="Unassembled WGS sequence"/>
</dbReference>
<evidence type="ECO:0000259" key="14">
    <source>
        <dbReference type="Pfam" id="PF02823"/>
    </source>
</evidence>
<dbReference type="InterPro" id="IPR001469">
    <property type="entry name" value="ATP_synth_F1_dsu/esu"/>
</dbReference>
<comment type="caution">
    <text evidence="16">The sequence shown here is derived from an EMBL/GenBank/DDBJ whole genome shotgun (WGS) entry which is preliminary data.</text>
</comment>
<dbReference type="SUPFAM" id="SSF51344">
    <property type="entry name" value="Epsilon subunit of F1F0-ATP synthase N-terminal domain"/>
    <property type="match status" value="1"/>
</dbReference>
<evidence type="ECO:0000313" key="17">
    <source>
        <dbReference type="Proteomes" id="UP000322245"/>
    </source>
</evidence>
<dbReference type="PANTHER" id="PTHR13822:SF7">
    <property type="entry name" value="ATP SYNTHASE SUBUNIT DELTA, MITOCHONDRIAL"/>
    <property type="match status" value="1"/>
</dbReference>
<dbReference type="Gene3D" id="2.60.15.10">
    <property type="entry name" value="F0F1 ATP synthase delta/epsilon subunit, N-terminal"/>
    <property type="match status" value="1"/>
</dbReference>
<gene>
    <name evidence="16" type="ORF">B9479_006038</name>
</gene>
<evidence type="ECO:0000256" key="9">
    <source>
        <dbReference type="ARBA" id="ARBA00023128"/>
    </source>
</evidence>
<dbReference type="HAMAP" id="MF_00530">
    <property type="entry name" value="ATP_synth_epsil_bac"/>
    <property type="match status" value="1"/>
</dbReference>
<dbReference type="AlphaFoldDB" id="A0A5D3AT30"/>
<keyword evidence="11" id="KW-0139">CF(1)</keyword>
<keyword evidence="5" id="KW-0375">Hydrogen ion transport</keyword>
<feature type="domain" description="ATP synthase F1 complex delta/epsilon subunit N-terminal" evidence="14">
    <location>
        <begin position="81"/>
        <end position="152"/>
    </location>
</feature>
<evidence type="ECO:0000256" key="3">
    <source>
        <dbReference type="ARBA" id="ARBA00016960"/>
    </source>
</evidence>
<evidence type="ECO:0000256" key="8">
    <source>
        <dbReference type="ARBA" id="ARBA00023065"/>
    </source>
</evidence>
<keyword evidence="7" id="KW-0809">Transit peptide</keyword>
<dbReference type="GO" id="GO:0046933">
    <property type="term" value="F:proton-transporting ATP synthase activity, rotational mechanism"/>
    <property type="evidence" value="ECO:0007669"/>
    <property type="project" value="InterPro"/>
</dbReference>
<dbReference type="InterPro" id="IPR020546">
    <property type="entry name" value="ATP_synth_F1_dsu/esu_N"/>
</dbReference>
<evidence type="ECO:0000256" key="13">
    <source>
        <dbReference type="ARBA" id="ARBA00031669"/>
    </source>
</evidence>
<comment type="similarity">
    <text evidence="2">Belongs to the ATPase epsilon chain family.</text>
</comment>
<evidence type="ECO:0000256" key="10">
    <source>
        <dbReference type="ARBA" id="ARBA00023136"/>
    </source>
</evidence>
<evidence type="ECO:0000256" key="11">
    <source>
        <dbReference type="ARBA" id="ARBA00023196"/>
    </source>
</evidence>
<dbReference type="GO" id="GO:0045259">
    <property type="term" value="C:proton-transporting ATP synthase complex"/>
    <property type="evidence" value="ECO:0007669"/>
    <property type="project" value="UniProtKB-KW"/>
</dbReference>
<evidence type="ECO:0000256" key="6">
    <source>
        <dbReference type="ARBA" id="ARBA00022792"/>
    </source>
</evidence>
<sequence>MFAARITPALRALPRQASAVRIARRGYAEAAADGKLSLSLVLPHQLNIEADCANVVFSSFRVSSGHVLQPTSTSSINRLSSHQQSLYSATGVTQVNIPAATGDMGILANHVPSVEALRAGVIEVIEESGQPSKKWYVSAGFATVHANNTLSVNAVEAYPLDKFSPENIKAALADANRVLGSNAPESEKAEARIEVEVFEGLQAALAK</sequence>
<dbReference type="Pfam" id="PF02823">
    <property type="entry name" value="ATP-synt_DE_N"/>
    <property type="match status" value="1"/>
</dbReference>
<dbReference type="CDD" id="cd12152">
    <property type="entry name" value="F1-ATPase_delta"/>
    <property type="match status" value="1"/>
</dbReference>
<keyword evidence="8" id="KW-0406">Ion transport</keyword>
<protein>
    <recommendedName>
        <fullName evidence="3">ATP synthase subunit delta, mitochondrial</fullName>
    </recommendedName>
    <alternativeName>
        <fullName evidence="13">F-ATPase delta subunit</fullName>
    </alternativeName>
</protein>
<keyword evidence="17" id="KW-1185">Reference proteome</keyword>
<name>A0A5D3AT30_9TREE</name>
<keyword evidence="6" id="KW-0999">Mitochondrion inner membrane</keyword>
<feature type="domain" description="F1F0-ATP synthase subunit delta C-terminal" evidence="15">
    <location>
        <begin position="163"/>
        <end position="203"/>
    </location>
</feature>
<keyword evidence="9" id="KW-0496">Mitochondrion</keyword>
<evidence type="ECO:0000256" key="5">
    <source>
        <dbReference type="ARBA" id="ARBA00022781"/>
    </source>
</evidence>
<keyword evidence="4" id="KW-0813">Transport</keyword>
<evidence type="ECO:0000256" key="2">
    <source>
        <dbReference type="ARBA" id="ARBA00005712"/>
    </source>
</evidence>
<dbReference type="Pfam" id="PF21334">
    <property type="entry name" value="ATPD_C_fung"/>
    <property type="match status" value="1"/>
</dbReference>
<evidence type="ECO:0000256" key="7">
    <source>
        <dbReference type="ARBA" id="ARBA00022946"/>
    </source>
</evidence>
<accession>A0A5D3AT30</accession>
<dbReference type="Gene3D" id="6.10.140.880">
    <property type="match status" value="1"/>
</dbReference>
<evidence type="ECO:0000259" key="15">
    <source>
        <dbReference type="Pfam" id="PF21334"/>
    </source>
</evidence>
<dbReference type="InterPro" id="IPR048938">
    <property type="entry name" value="ATPD_C_fung"/>
</dbReference>
<dbReference type="InterPro" id="IPR036771">
    <property type="entry name" value="ATPsynth_dsu/esu_N"/>
</dbReference>
<dbReference type="GO" id="GO:0005743">
    <property type="term" value="C:mitochondrial inner membrane"/>
    <property type="evidence" value="ECO:0007669"/>
    <property type="project" value="UniProtKB-SubCell"/>
</dbReference>
<dbReference type="FunFam" id="2.60.15.10:FF:000003">
    <property type="entry name" value="ATP synthase subunit delta, mitochondrial"/>
    <property type="match status" value="1"/>
</dbReference>
<evidence type="ECO:0000256" key="4">
    <source>
        <dbReference type="ARBA" id="ARBA00022448"/>
    </source>
</evidence>
<keyword evidence="10" id="KW-0472">Membrane</keyword>
<evidence type="ECO:0000313" key="16">
    <source>
        <dbReference type="EMBL" id="TYJ53323.1"/>
    </source>
</evidence>
<dbReference type="EMBL" id="NIDF01000093">
    <property type="protein sequence ID" value="TYJ53323.1"/>
    <property type="molecule type" value="Genomic_DNA"/>
</dbReference>
<keyword evidence="12" id="KW-0066">ATP synthesis</keyword>
<proteinExistence type="inferred from homology"/>
<comment type="subcellular location">
    <subcellularLocation>
        <location evidence="1">Mitochondrion inner membrane</location>
    </subcellularLocation>
</comment>
<evidence type="ECO:0000256" key="1">
    <source>
        <dbReference type="ARBA" id="ARBA00004273"/>
    </source>
</evidence>
<organism evidence="16 17">
    <name type="scientific">Cryptococcus floricola</name>
    <dbReference type="NCBI Taxonomy" id="2591691"/>
    <lineage>
        <taxon>Eukaryota</taxon>
        <taxon>Fungi</taxon>
        <taxon>Dikarya</taxon>
        <taxon>Basidiomycota</taxon>
        <taxon>Agaricomycotina</taxon>
        <taxon>Tremellomycetes</taxon>
        <taxon>Tremellales</taxon>
        <taxon>Cryptococcaceae</taxon>
        <taxon>Cryptococcus</taxon>
    </lineage>
</organism>
<evidence type="ECO:0000256" key="12">
    <source>
        <dbReference type="ARBA" id="ARBA00023310"/>
    </source>
</evidence>